<gene>
    <name evidence="1" type="ORF">C7B64_00605</name>
</gene>
<dbReference type="Proteomes" id="UP000238762">
    <property type="component" value="Unassembled WGS sequence"/>
</dbReference>
<proteinExistence type="predicted"/>
<evidence type="ECO:0000313" key="1">
    <source>
        <dbReference type="EMBL" id="PSB05179.1"/>
    </source>
</evidence>
<reference evidence="1 2" key="2">
    <citation type="submission" date="2018-03" db="EMBL/GenBank/DDBJ databases">
        <title>The ancient ancestry and fast evolution of plastids.</title>
        <authorList>
            <person name="Moore K.R."/>
            <person name="Magnabosco C."/>
            <person name="Momper L."/>
            <person name="Gold D.A."/>
            <person name="Bosak T."/>
            <person name="Fournier G.P."/>
        </authorList>
    </citation>
    <scope>NUCLEOTIDE SEQUENCE [LARGE SCALE GENOMIC DNA]</scope>
    <source>
        <strain evidence="1 2">CCAP 1448/3</strain>
    </source>
</reference>
<reference evidence="1 2" key="1">
    <citation type="submission" date="2018-02" db="EMBL/GenBank/DDBJ databases">
        <authorList>
            <person name="Cohen D.B."/>
            <person name="Kent A.D."/>
        </authorList>
    </citation>
    <scope>NUCLEOTIDE SEQUENCE [LARGE SCALE GENOMIC DNA]</scope>
    <source>
        <strain evidence="1 2">CCAP 1448/3</strain>
    </source>
</reference>
<comment type="caution">
    <text evidence="1">The sequence shown here is derived from an EMBL/GenBank/DDBJ whole genome shotgun (WGS) entry which is preliminary data.</text>
</comment>
<dbReference type="AlphaFoldDB" id="A0A2T1CAB5"/>
<accession>A0A2T1CAB5</accession>
<evidence type="ECO:0000313" key="2">
    <source>
        <dbReference type="Proteomes" id="UP000238762"/>
    </source>
</evidence>
<keyword evidence="2" id="KW-1185">Reference proteome</keyword>
<dbReference type="EMBL" id="PVWJ01000002">
    <property type="protein sequence ID" value="PSB05179.1"/>
    <property type="molecule type" value="Genomic_DNA"/>
</dbReference>
<sequence length="157" mass="18313">MLRHLRRPVSLSVVGTDLPIWSQVATAAMIYQKDGQLFDLVLKEPSISEATSDSALYKDTSFRLLWLEISPDRVIMTMQETQKLSYRHFWATGVYGISRYWLHDEPPKQPQGMQLRNYTRSLKLKGHPLPEQLSIDYELWAGQLQLGRYILNLDIEY</sequence>
<protein>
    <submittedName>
        <fullName evidence="1">Uncharacterized protein</fullName>
    </submittedName>
</protein>
<name>A0A2T1CAB5_9CYAN</name>
<dbReference type="RefSeq" id="WP_106286724.1">
    <property type="nucleotide sequence ID" value="NZ_CAWNTC010000104.1"/>
</dbReference>
<dbReference type="OrthoDB" id="483789at2"/>
<organism evidence="1 2">
    <name type="scientific">Merismopedia glauca CCAP 1448/3</name>
    <dbReference type="NCBI Taxonomy" id="1296344"/>
    <lineage>
        <taxon>Bacteria</taxon>
        <taxon>Bacillati</taxon>
        <taxon>Cyanobacteriota</taxon>
        <taxon>Cyanophyceae</taxon>
        <taxon>Synechococcales</taxon>
        <taxon>Merismopediaceae</taxon>
        <taxon>Merismopedia</taxon>
    </lineage>
</organism>